<keyword evidence="1" id="KW-1133">Transmembrane helix</keyword>
<proteinExistence type="predicted"/>
<keyword evidence="1" id="KW-0812">Transmembrane</keyword>
<comment type="caution">
    <text evidence="2">The sequence shown here is derived from an EMBL/GenBank/DDBJ whole genome shotgun (WGS) entry which is preliminary data.</text>
</comment>
<sequence length="96" mass="10631">MSKITSQKVMPANSNPSIPCSLIPAFHYNTHTIMAIKLSPAGRRLATIIVSAPFVVVTSWILYKRVVLGEQPRVSDGSAIRPMGVKERDEKENRII</sequence>
<dbReference type="Proteomes" id="UP000469890">
    <property type="component" value="Unassembled WGS sequence"/>
</dbReference>
<evidence type="ECO:0000256" key="1">
    <source>
        <dbReference type="SAM" id="Phobius"/>
    </source>
</evidence>
<evidence type="ECO:0000313" key="3">
    <source>
        <dbReference type="Proteomes" id="UP000469890"/>
    </source>
</evidence>
<dbReference type="EMBL" id="JAAECE010000003">
    <property type="protein sequence ID" value="KAF1803257.1"/>
    <property type="molecule type" value="Genomic_DNA"/>
</dbReference>
<organism evidence="2 3">
    <name type="scientific">Mucor circinelloides f. lusitanicus</name>
    <name type="common">Mucor racemosus var. lusitanicus</name>
    <dbReference type="NCBI Taxonomy" id="29924"/>
    <lineage>
        <taxon>Eukaryota</taxon>
        <taxon>Fungi</taxon>
        <taxon>Fungi incertae sedis</taxon>
        <taxon>Mucoromycota</taxon>
        <taxon>Mucoromycotina</taxon>
        <taxon>Mucoromycetes</taxon>
        <taxon>Mucorales</taxon>
        <taxon>Mucorineae</taxon>
        <taxon>Mucoraceae</taxon>
        <taxon>Mucor</taxon>
    </lineage>
</organism>
<feature type="transmembrane region" description="Helical" evidence="1">
    <location>
        <begin position="45"/>
        <end position="63"/>
    </location>
</feature>
<gene>
    <name evidence="2" type="ORF">FB192DRAFT_1367233</name>
</gene>
<dbReference type="AlphaFoldDB" id="A0A8H4BL08"/>
<reference evidence="2 3" key="1">
    <citation type="submission" date="2019-09" db="EMBL/GenBank/DDBJ databases">
        <authorList>
            <consortium name="DOE Joint Genome Institute"/>
            <person name="Mondo S.J."/>
            <person name="Navarro-Mendoza M.I."/>
            <person name="Perez-Arques C."/>
            <person name="Panchal S."/>
            <person name="Nicolas F.E."/>
            <person name="Ganguly P."/>
            <person name="Pangilinan J."/>
            <person name="Grigoriev I."/>
            <person name="Heitman J."/>
            <person name="Sanya K."/>
            <person name="Garre V."/>
        </authorList>
    </citation>
    <scope>NUCLEOTIDE SEQUENCE [LARGE SCALE GENOMIC DNA]</scope>
    <source>
        <strain evidence="2 3">MU402</strain>
    </source>
</reference>
<accession>A0A8H4BL08</accession>
<protein>
    <submittedName>
        <fullName evidence="2">Uncharacterized protein</fullName>
    </submittedName>
</protein>
<name>A0A8H4BL08_MUCCL</name>
<keyword evidence="1" id="KW-0472">Membrane</keyword>
<evidence type="ECO:0000313" key="2">
    <source>
        <dbReference type="EMBL" id="KAF1803257.1"/>
    </source>
</evidence>